<evidence type="ECO:0000313" key="6">
    <source>
        <dbReference type="Proteomes" id="UP000752696"/>
    </source>
</evidence>
<dbReference type="Gene3D" id="3.80.10.10">
    <property type="entry name" value="Ribonuclease Inhibitor"/>
    <property type="match status" value="1"/>
</dbReference>
<dbReference type="OrthoDB" id="1394818at2759"/>
<evidence type="ECO:0000256" key="1">
    <source>
        <dbReference type="ARBA" id="ARBA00022614"/>
    </source>
</evidence>
<dbReference type="Proteomes" id="UP000752696">
    <property type="component" value="Unassembled WGS sequence"/>
</dbReference>
<keyword evidence="6" id="KW-1185">Reference proteome</keyword>
<dbReference type="PANTHER" id="PTHR48051:SF42">
    <property type="entry name" value="LEUCINE-RICH REPEAT-CONTAINING PROTEIN 18-LIKE"/>
    <property type="match status" value="1"/>
</dbReference>
<evidence type="ECO:0000313" key="5">
    <source>
        <dbReference type="EMBL" id="CAD1469402.1"/>
    </source>
</evidence>
<organism evidence="5 6">
    <name type="scientific">Heterotrigona itama</name>
    <dbReference type="NCBI Taxonomy" id="395501"/>
    <lineage>
        <taxon>Eukaryota</taxon>
        <taxon>Metazoa</taxon>
        <taxon>Ecdysozoa</taxon>
        <taxon>Arthropoda</taxon>
        <taxon>Hexapoda</taxon>
        <taxon>Insecta</taxon>
        <taxon>Pterygota</taxon>
        <taxon>Neoptera</taxon>
        <taxon>Endopterygota</taxon>
        <taxon>Hymenoptera</taxon>
        <taxon>Apocrita</taxon>
        <taxon>Aculeata</taxon>
        <taxon>Apoidea</taxon>
        <taxon>Anthophila</taxon>
        <taxon>Apidae</taxon>
        <taxon>Heterotrigona</taxon>
    </lineage>
</organism>
<dbReference type="AlphaFoldDB" id="A0A6V7GVP5"/>
<sequence length="275" mass="31609">NTFVDLKQIIVLDLSRNMLTEIPANFGELKQLKHLDLYANQISRLPLSLSELKNLRWLDLKENPLTPAVASVAGSCSNLSECQACARNVVTYLSRVKLTIEEEKLRRLNAITADTETSTISTKKGGKKKKKKTVDKNNKQNLDKNGSDLSNKMLEIDQGKIEPPMSNKNQDNEKHEVKGKVQRFFMSAILWLFLLGLTFALIILILPLYSKQSEHFIKYTETTFVRLKEFQKYSTDIFDSFMQTVINICHNLYHAYERYLETETETHSTEEISVL</sequence>
<dbReference type="EMBL" id="CAJDYZ010002338">
    <property type="protein sequence ID" value="CAD1469402.1"/>
    <property type="molecule type" value="Genomic_DNA"/>
</dbReference>
<reference evidence="5" key="1">
    <citation type="submission" date="2020-07" db="EMBL/GenBank/DDBJ databases">
        <authorList>
            <person name="Nazaruddin N."/>
        </authorList>
    </citation>
    <scope>NUCLEOTIDE SEQUENCE</scope>
</reference>
<accession>A0A6V7GVP5</accession>
<proteinExistence type="predicted"/>
<gene>
    <name evidence="5" type="ORF">MHI_LOCUS124720</name>
</gene>
<dbReference type="PROSITE" id="PS51450">
    <property type="entry name" value="LRR"/>
    <property type="match status" value="1"/>
</dbReference>
<dbReference type="SMART" id="SM00369">
    <property type="entry name" value="LRR_TYP"/>
    <property type="match status" value="2"/>
</dbReference>
<dbReference type="InterPro" id="IPR032675">
    <property type="entry name" value="LRR_dom_sf"/>
</dbReference>
<keyword evidence="2" id="KW-0677">Repeat</keyword>
<comment type="caution">
    <text evidence="5">The sequence shown here is derived from an EMBL/GenBank/DDBJ whole genome shotgun (WGS) entry which is preliminary data.</text>
</comment>
<evidence type="ECO:0000256" key="4">
    <source>
        <dbReference type="SAM" id="Phobius"/>
    </source>
</evidence>
<keyword evidence="4" id="KW-0472">Membrane</keyword>
<evidence type="ECO:0008006" key="7">
    <source>
        <dbReference type="Google" id="ProtNLM"/>
    </source>
</evidence>
<feature type="compositionally biased region" description="Basic residues" evidence="3">
    <location>
        <begin position="124"/>
        <end position="133"/>
    </location>
</feature>
<dbReference type="PANTHER" id="PTHR48051">
    <property type="match status" value="1"/>
</dbReference>
<dbReference type="GO" id="GO:0005737">
    <property type="term" value="C:cytoplasm"/>
    <property type="evidence" value="ECO:0007669"/>
    <property type="project" value="TreeGrafter"/>
</dbReference>
<dbReference type="SUPFAM" id="SSF52058">
    <property type="entry name" value="L domain-like"/>
    <property type="match status" value="1"/>
</dbReference>
<evidence type="ECO:0000256" key="3">
    <source>
        <dbReference type="SAM" id="MobiDB-lite"/>
    </source>
</evidence>
<dbReference type="InterPro" id="IPR050216">
    <property type="entry name" value="LRR_domain-containing"/>
</dbReference>
<keyword evidence="4" id="KW-0812">Transmembrane</keyword>
<feature type="compositionally biased region" description="Basic and acidic residues" evidence="3">
    <location>
        <begin position="134"/>
        <end position="146"/>
    </location>
</feature>
<dbReference type="InterPro" id="IPR003591">
    <property type="entry name" value="Leu-rich_rpt_typical-subtyp"/>
</dbReference>
<feature type="transmembrane region" description="Helical" evidence="4">
    <location>
        <begin position="184"/>
        <end position="209"/>
    </location>
</feature>
<name>A0A6V7GVP5_9HYME</name>
<dbReference type="Pfam" id="PF13855">
    <property type="entry name" value="LRR_8"/>
    <property type="match status" value="1"/>
</dbReference>
<keyword evidence="4" id="KW-1133">Transmembrane helix</keyword>
<dbReference type="InterPro" id="IPR001611">
    <property type="entry name" value="Leu-rich_rpt"/>
</dbReference>
<keyword evidence="1" id="KW-0433">Leucine-rich repeat</keyword>
<protein>
    <recommendedName>
        <fullName evidence="7">Leucine-rich repeat-containing protein 59</fullName>
    </recommendedName>
</protein>
<feature type="region of interest" description="Disordered" evidence="3">
    <location>
        <begin position="119"/>
        <end position="149"/>
    </location>
</feature>
<evidence type="ECO:0000256" key="2">
    <source>
        <dbReference type="ARBA" id="ARBA00022737"/>
    </source>
</evidence>
<feature type="non-terminal residue" evidence="5">
    <location>
        <position position="1"/>
    </location>
</feature>